<dbReference type="SUPFAM" id="SSF47413">
    <property type="entry name" value="lambda repressor-like DNA-binding domains"/>
    <property type="match status" value="1"/>
</dbReference>
<dbReference type="PANTHER" id="PTHR46558">
    <property type="entry name" value="TRACRIPTIONAL REGULATORY PROTEIN-RELATED-RELATED"/>
    <property type="match status" value="1"/>
</dbReference>
<gene>
    <name evidence="3" type="ORF">RIL183_17141</name>
</gene>
<organism evidence="3 4">
    <name type="scientific">Roseburia inulinivorans</name>
    <dbReference type="NCBI Taxonomy" id="360807"/>
    <lineage>
        <taxon>Bacteria</taxon>
        <taxon>Bacillati</taxon>
        <taxon>Bacillota</taxon>
        <taxon>Clostridia</taxon>
        <taxon>Lachnospirales</taxon>
        <taxon>Lachnospiraceae</taxon>
        <taxon>Roseburia</taxon>
    </lineage>
</organism>
<keyword evidence="4" id="KW-1185">Reference proteome</keyword>
<dbReference type="EMBL" id="CVRS01000061">
    <property type="protein sequence ID" value="CRL35575.1"/>
    <property type="molecule type" value="Genomic_DNA"/>
</dbReference>
<dbReference type="Gene3D" id="1.10.260.40">
    <property type="entry name" value="lambda repressor-like DNA-binding domains"/>
    <property type="match status" value="1"/>
</dbReference>
<reference evidence="4" key="1">
    <citation type="submission" date="2015-05" db="EMBL/GenBank/DDBJ databases">
        <authorList>
            <consortium name="Pathogen Informatics"/>
        </authorList>
    </citation>
    <scope>NUCLEOTIDE SEQUENCE [LARGE SCALE GENOMIC DNA]</scope>
    <source>
        <strain evidence="4">L1-83</strain>
    </source>
</reference>
<keyword evidence="1" id="KW-0238">DNA-binding</keyword>
<feature type="domain" description="HTH cro/C1-type" evidence="2">
    <location>
        <begin position="7"/>
        <end position="61"/>
    </location>
</feature>
<accession>A0A0M6WGM7</accession>
<dbReference type="PANTHER" id="PTHR46558:SF13">
    <property type="entry name" value="HTH-TYPE TRANSCRIPTIONAL REGULATOR IMMR"/>
    <property type="match status" value="1"/>
</dbReference>
<dbReference type="InterPro" id="IPR001387">
    <property type="entry name" value="Cro/C1-type_HTH"/>
</dbReference>
<dbReference type="Proteomes" id="UP000049828">
    <property type="component" value="Unassembled WGS sequence"/>
</dbReference>
<dbReference type="SMART" id="SM00530">
    <property type="entry name" value="HTH_XRE"/>
    <property type="match status" value="1"/>
</dbReference>
<dbReference type="Pfam" id="PF01381">
    <property type="entry name" value="HTH_3"/>
    <property type="match status" value="1"/>
</dbReference>
<dbReference type="OrthoDB" id="2222263at2"/>
<dbReference type="PROSITE" id="PS50943">
    <property type="entry name" value="HTH_CROC1"/>
    <property type="match status" value="1"/>
</dbReference>
<name>A0A0M6WGM7_9FIRM</name>
<dbReference type="GO" id="GO:0003677">
    <property type="term" value="F:DNA binding"/>
    <property type="evidence" value="ECO:0007669"/>
    <property type="project" value="UniProtKB-KW"/>
</dbReference>
<evidence type="ECO:0000313" key="3">
    <source>
        <dbReference type="EMBL" id="CRL35575.1"/>
    </source>
</evidence>
<protein>
    <recommendedName>
        <fullName evidence="2">HTH cro/C1-type domain-containing protein</fullName>
    </recommendedName>
</protein>
<sequence length="110" mass="12586">MEIGSRLSELRKKYGYTQKQLAEALNLSQQRVSNIERNTTAPDVEFLHGAADLYKISLDELIGRRTLITEESSYEQQILNVVETMDDTKKELSLRLLNEVAQQRGDKDGE</sequence>
<evidence type="ECO:0000259" key="2">
    <source>
        <dbReference type="PROSITE" id="PS50943"/>
    </source>
</evidence>
<dbReference type="AlphaFoldDB" id="A0A0M6WGM7"/>
<dbReference type="CDD" id="cd00093">
    <property type="entry name" value="HTH_XRE"/>
    <property type="match status" value="1"/>
</dbReference>
<proteinExistence type="predicted"/>
<dbReference type="RefSeq" id="WP_021922306.1">
    <property type="nucleotide sequence ID" value="NZ_CVRS01000061.1"/>
</dbReference>
<dbReference type="InterPro" id="IPR010982">
    <property type="entry name" value="Lambda_DNA-bd_dom_sf"/>
</dbReference>
<evidence type="ECO:0000313" key="4">
    <source>
        <dbReference type="Proteomes" id="UP000049828"/>
    </source>
</evidence>
<evidence type="ECO:0000256" key="1">
    <source>
        <dbReference type="ARBA" id="ARBA00023125"/>
    </source>
</evidence>